<dbReference type="InterPro" id="IPR001509">
    <property type="entry name" value="Epimerase_deHydtase"/>
</dbReference>
<reference evidence="3" key="1">
    <citation type="submission" date="2020-06" db="EMBL/GenBank/DDBJ databases">
        <title>Unique genomic features of the anaerobic methanotrophic archaea.</title>
        <authorList>
            <person name="Chadwick G.L."/>
            <person name="Skennerton C.T."/>
            <person name="Laso-Perez R."/>
            <person name="Leu A.O."/>
            <person name="Speth D.R."/>
            <person name="Yu H."/>
            <person name="Morgan-Lang C."/>
            <person name="Hatzenpichler R."/>
            <person name="Goudeau D."/>
            <person name="Malmstrom R."/>
            <person name="Brazelton W.J."/>
            <person name="Woyke T."/>
            <person name="Hallam S.J."/>
            <person name="Tyson G.W."/>
            <person name="Wegener G."/>
            <person name="Boetius A."/>
            <person name="Orphan V."/>
        </authorList>
    </citation>
    <scope>NUCLEOTIDE SEQUENCE</scope>
</reference>
<gene>
    <name evidence="3" type="primary">gmd_1</name>
    <name evidence="3" type="ORF">BPAOADCO_00008</name>
</gene>
<dbReference type="GO" id="GO:0008446">
    <property type="term" value="F:GDP-mannose 4,6-dehydratase activity"/>
    <property type="evidence" value="ECO:0007669"/>
    <property type="project" value="UniProtKB-EC"/>
</dbReference>
<accession>A0A7G9Y410</accession>
<dbReference type="AlphaFoldDB" id="A0A7G9Y410"/>
<comment type="similarity">
    <text evidence="1">Belongs to the NAD(P)-dependent epimerase/dehydratase family.</text>
</comment>
<dbReference type="InterPro" id="IPR036291">
    <property type="entry name" value="NAD(P)-bd_dom_sf"/>
</dbReference>
<dbReference type="Gene3D" id="3.40.50.720">
    <property type="entry name" value="NAD(P)-binding Rossmann-like Domain"/>
    <property type="match status" value="1"/>
</dbReference>
<keyword evidence="3" id="KW-0456">Lyase</keyword>
<dbReference type="EMBL" id="MT630760">
    <property type="protein sequence ID" value="QNO42744.1"/>
    <property type="molecule type" value="Genomic_DNA"/>
</dbReference>
<dbReference type="Pfam" id="PF01370">
    <property type="entry name" value="Epimerase"/>
    <property type="match status" value="1"/>
</dbReference>
<organism evidence="3">
    <name type="scientific">Candidatus Methanogaster sp. ANME-2c ERB4</name>
    <dbReference type="NCBI Taxonomy" id="2759911"/>
    <lineage>
        <taxon>Archaea</taxon>
        <taxon>Methanobacteriati</taxon>
        <taxon>Methanobacteriota</taxon>
        <taxon>Stenosarchaea group</taxon>
        <taxon>Methanomicrobia</taxon>
        <taxon>Methanosarcinales</taxon>
        <taxon>ANME-2 cluster</taxon>
        <taxon>Candidatus Methanogasteraceae</taxon>
        <taxon>Candidatus Methanogaster</taxon>
    </lineage>
</organism>
<dbReference type="SUPFAM" id="SSF51735">
    <property type="entry name" value="NAD(P)-binding Rossmann-fold domains"/>
    <property type="match status" value="1"/>
</dbReference>
<evidence type="ECO:0000259" key="2">
    <source>
        <dbReference type="Pfam" id="PF01370"/>
    </source>
</evidence>
<feature type="domain" description="NAD-dependent epimerase/dehydratase" evidence="2">
    <location>
        <begin position="7"/>
        <end position="229"/>
    </location>
</feature>
<proteinExistence type="inferred from homology"/>
<dbReference type="EC" id="4.2.1.47" evidence="3"/>
<sequence length="332" mass="37080">MMTEKHLVTGATGFTGYNLVKRLVKEGNEVSVLVRKTINTEKLKKLGVNLILGDIRDKNLINSAVRDIDIVYHLAAAWRDVGVPDKVFWDVNVNGTRNLLEASLRANVERFIHCSTGGVLGHIANPPANETFPYNPGDIYQKTKCEGEKLAVEYFHKKGLAGVVVRPTGIYGPGDLRFLKLFKTIYDGKFIMVGKGDVLYHLVYIDDLIDGYVLCGQKGTAIGQTYIIGGDGYVSLNELVSLIAKTLDVPVPKKRFPFFWPVWMAAFACEIACKPFGISPPIFRRRVDIFRKNRAFDISKARKEIGYTPKVGLGEGLKKTAEWYKEEGYIGQ</sequence>
<evidence type="ECO:0000256" key="1">
    <source>
        <dbReference type="ARBA" id="ARBA00007637"/>
    </source>
</evidence>
<evidence type="ECO:0000313" key="3">
    <source>
        <dbReference type="EMBL" id="QNO42744.1"/>
    </source>
</evidence>
<name>A0A7G9Y410_9EURY</name>
<protein>
    <submittedName>
        <fullName evidence="3">GDP-mannose 4,6-dehydratase</fullName>
        <ecNumber evidence="3">4.2.1.47</ecNumber>
    </submittedName>
</protein>
<dbReference type="PANTHER" id="PTHR43000">
    <property type="entry name" value="DTDP-D-GLUCOSE 4,6-DEHYDRATASE-RELATED"/>
    <property type="match status" value="1"/>
</dbReference>